<evidence type="ECO:0000313" key="2">
    <source>
        <dbReference type="Proteomes" id="UP001277972"/>
    </source>
</evidence>
<keyword evidence="1" id="KW-0808">Transferase</keyword>
<dbReference type="EC" id="2.4.-.-" evidence="1"/>
<comment type="caution">
    <text evidence="1">The sequence shown here is derived from an EMBL/GenBank/DDBJ whole genome shotgun (WGS) entry which is preliminary data.</text>
</comment>
<sequence>MRSALRVLHVVSNMNNSETSTKIMNVYRHLDRKEVQFDFLVTAEGDYDKEIKQLGGHLFKIPSIECVGMIKYKRSLRQFFKGHRFYIIVHSHIDQMSYFPLREAKRVGIPIRVAQNHHVNEENSNWWKEIVARMIPFYANHYIASSDMEAESLFRWKAKNLEMMFKSIEAEHFHYSISLREQGRKELGISDDYFVVGHIGSLISKKNYTYLIELFVGFRRKYPKSTLVLVGDEDVKVRLKEKIAQFHLQDHVIMLNNKNVHKWIQVFDLAVFPSLLHGFPLSLIEAQGAGLPVLVSDTATRKIDLGTGLVQFIPLTNKRRWLEAMYEAYVERKREPVDWGILEEKGYGLNDVVKQTEQKYLQLRDDGI</sequence>
<name>A0ACC6M0N9_9BACI</name>
<protein>
    <submittedName>
        <fullName evidence="1">Glycosyltransferase</fullName>
        <ecNumber evidence="1">2.4.-.-</ecNumber>
    </submittedName>
</protein>
<reference evidence="1" key="1">
    <citation type="submission" date="2023-11" db="EMBL/GenBank/DDBJ databases">
        <title>Gracilibacillus pellucida a moderately halophilic bacterium isolated from saline soil in Xinjiang province.</title>
        <authorList>
            <person name="Zhang Z."/>
            <person name="Tan F."/>
            <person name="Wang Y."/>
            <person name="Xia M."/>
        </authorList>
    </citation>
    <scope>NUCLEOTIDE SEQUENCE</scope>
    <source>
        <strain evidence="1">S3-1-1</strain>
    </source>
</reference>
<accession>A0ACC6M0N9</accession>
<dbReference type="Proteomes" id="UP001277972">
    <property type="component" value="Unassembled WGS sequence"/>
</dbReference>
<proteinExistence type="predicted"/>
<keyword evidence="2" id="KW-1185">Reference proteome</keyword>
<gene>
    <name evidence="1" type="ORF">SH601_00770</name>
</gene>
<keyword evidence="1" id="KW-0328">Glycosyltransferase</keyword>
<organism evidence="1 2">
    <name type="scientific">Gracilibacillus pellucidus</name>
    <dbReference type="NCBI Taxonomy" id="3095368"/>
    <lineage>
        <taxon>Bacteria</taxon>
        <taxon>Bacillati</taxon>
        <taxon>Bacillota</taxon>
        <taxon>Bacilli</taxon>
        <taxon>Bacillales</taxon>
        <taxon>Bacillaceae</taxon>
        <taxon>Gracilibacillus</taxon>
    </lineage>
</organism>
<evidence type="ECO:0000313" key="1">
    <source>
        <dbReference type="EMBL" id="MDX8044505.1"/>
    </source>
</evidence>
<dbReference type="EMBL" id="JAWZSR010000001">
    <property type="protein sequence ID" value="MDX8044505.1"/>
    <property type="molecule type" value="Genomic_DNA"/>
</dbReference>